<evidence type="ECO:0000256" key="12">
    <source>
        <dbReference type="ARBA" id="ARBA00023501"/>
    </source>
</evidence>
<comment type="similarity">
    <text evidence="3">Belongs to the aconitase/IPM isomerase family.</text>
</comment>
<evidence type="ECO:0000313" key="16">
    <source>
        <dbReference type="EMBL" id="RCK71346.1"/>
    </source>
</evidence>
<dbReference type="GO" id="GO:0006099">
    <property type="term" value="P:tricarboxylic acid cycle"/>
    <property type="evidence" value="ECO:0007669"/>
    <property type="project" value="UniProtKB-UniPathway"/>
</dbReference>
<reference evidence="16 17" key="1">
    <citation type="submission" date="2018-07" db="EMBL/GenBank/DDBJ databases">
        <title>Desertimonas flava gen. nov. sp. nov.</title>
        <authorList>
            <person name="Liu S."/>
        </authorList>
    </citation>
    <scope>NUCLEOTIDE SEQUENCE [LARGE SCALE GENOMIC DNA]</scope>
    <source>
        <strain evidence="16 17">16Sb5-5</strain>
    </source>
</reference>
<evidence type="ECO:0000256" key="8">
    <source>
        <dbReference type="ARBA" id="ARBA00022884"/>
    </source>
</evidence>
<dbReference type="PROSITE" id="PS00450">
    <property type="entry name" value="ACONITASE_1"/>
    <property type="match status" value="1"/>
</dbReference>
<evidence type="ECO:0000256" key="1">
    <source>
        <dbReference type="ARBA" id="ARBA00001966"/>
    </source>
</evidence>
<evidence type="ECO:0000256" key="3">
    <source>
        <dbReference type="ARBA" id="ARBA00007185"/>
    </source>
</evidence>
<feature type="domain" description="Aconitase/3-isopropylmalate dehydratase large subunit alpha/beta/alpha" evidence="14">
    <location>
        <begin position="70"/>
        <end position="393"/>
    </location>
</feature>
<dbReference type="InterPro" id="IPR044137">
    <property type="entry name" value="AcnA_IRP_Swivel"/>
</dbReference>
<evidence type="ECO:0000256" key="2">
    <source>
        <dbReference type="ARBA" id="ARBA00004717"/>
    </source>
</evidence>
<keyword evidence="17" id="KW-1185">Reference proteome</keyword>
<dbReference type="PANTHER" id="PTHR11670">
    <property type="entry name" value="ACONITASE/IRON-RESPONSIVE ELEMENT FAMILY MEMBER"/>
    <property type="match status" value="1"/>
</dbReference>
<dbReference type="GO" id="GO:0003994">
    <property type="term" value="F:aconitate hydratase activity"/>
    <property type="evidence" value="ECO:0007669"/>
    <property type="project" value="UniProtKB-EC"/>
</dbReference>
<evidence type="ECO:0000259" key="14">
    <source>
        <dbReference type="Pfam" id="PF00330"/>
    </source>
</evidence>
<accession>A0A367YZM4</accession>
<evidence type="ECO:0000256" key="6">
    <source>
        <dbReference type="ARBA" id="ARBA00022532"/>
    </source>
</evidence>
<dbReference type="InterPro" id="IPR001030">
    <property type="entry name" value="Acoase/IPM_deHydtase_lsu_aba"/>
</dbReference>
<dbReference type="InterPro" id="IPR015928">
    <property type="entry name" value="Aconitase/3IPM_dehydase_swvl"/>
</dbReference>
<dbReference type="CDD" id="cd01580">
    <property type="entry name" value="AcnA_IRP_Swivel"/>
    <property type="match status" value="1"/>
</dbReference>
<keyword evidence="10" id="KW-0411">Iron-sulfur</keyword>
<feature type="region of interest" description="Disordered" evidence="13">
    <location>
        <begin position="400"/>
        <end position="432"/>
    </location>
</feature>
<dbReference type="NCBIfam" id="NF006757">
    <property type="entry name" value="PRK09277.1"/>
    <property type="match status" value="1"/>
</dbReference>
<evidence type="ECO:0000259" key="15">
    <source>
        <dbReference type="Pfam" id="PF00694"/>
    </source>
</evidence>
<sequence length="982" mass="105218">MSVNSFGARSTLEVDGESYEIFRLDAVEGAESLPYSLKILLENLLRTEDGANITADHIRDLAGWDPDAKPSKEIQFTPARVIMQDFTGVPCVVDLATMREAMAEMGGDPSRINPLAPAELVIDHSVIADVFGTADAFVKNVEIEYGRNRERYQFLRWGQGAFDDFKVVPPGTGIVHQVNIEHLARVVFSRPGEDGRKVAYPDTCVGTDSHTTMVNGLGVVGWGVGGIEAEAAMLGQPVSMLVPRVVGFKLSGELPEGATATDLVLTITEMLRKHGVVGKFVEFYGPGVSSVPLANRATIGNMSPEYGSTIAVFPIDSQTTDYLRLTGRSAEQIALVEAYAKTQGLWHEDDREPKYSEYLELDLGTVVPSLAGPKRPQDRVLLSEAKQSFRAALRDYVKDVEPAGDSVDEASAESFPASDTPSTSAPGEEPSSLVGRLADRAKDAAGQVAERVSGSIPTAVGDRAGALADRARDAAARVVNEVQGRVGDRTRNPVEVTLSSGETFTLDHGAVTVAAITSCTNTSNPSVMVGAALVAKKAVERGLNRKPWVKTTLAPGSKVVMDYYEKAGLTPYLDKIGFNLVGYGCTTCIGNSGPLIPEVSQAVNEHDLAVVSVLSGNRNFEGRINPDVKMNYLASPPLVVVYALAGTMDIDLDKEPLGTDEQGNDVFLKDVWPSQAEIDEVLSGAINSEMFSDSYSDVFAGDQQWQALPTPTGDTFEWDPDSTYVRRPPYFDDMPAEPTPVTDITGARVLLKLGDSITTDHISPAGAIKTDSPAGTYLAEHGVERKDFNSYGSRRGNHEVMIRGTFANIRLRNQLAPGTEGGVTRDFTAGGEQTTVYEASVNYLSQGIPLVVLAGKEYGSGSSRDWAAKGTALLGVKAVIAESYERIHRSNLIGMGVLPLQFPEGQSAESLGLTGEESFDIEGVTALNDGGIPATVKVSATREGADPVTFDAVVRIDTPGEADYYRNGGIMQYVLRSLRNKG</sequence>
<evidence type="ECO:0000256" key="10">
    <source>
        <dbReference type="ARBA" id="ARBA00023014"/>
    </source>
</evidence>
<feature type="domain" description="Aconitase A/isopropylmalate dehydratase small subunit swivel" evidence="15">
    <location>
        <begin position="776"/>
        <end position="904"/>
    </location>
</feature>
<dbReference type="RefSeq" id="WP_114125047.1">
    <property type="nucleotide sequence ID" value="NZ_QOUI01000001.1"/>
</dbReference>
<dbReference type="InterPro" id="IPR036008">
    <property type="entry name" value="Aconitase_4Fe-4S_dom"/>
</dbReference>
<dbReference type="UniPathway" id="UPA00223">
    <property type="reaction ID" value="UER00718"/>
</dbReference>
<evidence type="ECO:0000256" key="4">
    <source>
        <dbReference type="ARBA" id="ARBA00012926"/>
    </source>
</evidence>
<evidence type="ECO:0000256" key="9">
    <source>
        <dbReference type="ARBA" id="ARBA00023004"/>
    </source>
</evidence>
<dbReference type="Pfam" id="PF00330">
    <property type="entry name" value="Aconitase"/>
    <property type="match status" value="2"/>
</dbReference>
<evidence type="ECO:0000256" key="13">
    <source>
        <dbReference type="SAM" id="MobiDB-lite"/>
    </source>
</evidence>
<dbReference type="FunFam" id="3.30.499.10:FF:000009">
    <property type="entry name" value="Aconitate hydratase"/>
    <property type="match status" value="1"/>
</dbReference>
<dbReference type="UniPathway" id="UPA00946"/>
<evidence type="ECO:0000256" key="11">
    <source>
        <dbReference type="ARBA" id="ARBA00023239"/>
    </source>
</evidence>
<keyword evidence="7" id="KW-0479">Metal-binding</keyword>
<protein>
    <recommendedName>
        <fullName evidence="5">Aconitate hydratase A</fullName>
        <ecNumber evidence="4">4.2.1.3</ecNumber>
    </recommendedName>
</protein>
<dbReference type="Proteomes" id="UP000252770">
    <property type="component" value="Unassembled WGS sequence"/>
</dbReference>
<organism evidence="16 17">
    <name type="scientific">Desertihabitans brevis</name>
    <dbReference type="NCBI Taxonomy" id="2268447"/>
    <lineage>
        <taxon>Bacteria</taxon>
        <taxon>Bacillati</taxon>
        <taxon>Actinomycetota</taxon>
        <taxon>Actinomycetes</taxon>
        <taxon>Propionibacteriales</taxon>
        <taxon>Propionibacteriaceae</taxon>
        <taxon>Desertihabitans</taxon>
    </lineage>
</organism>
<dbReference type="GO" id="GO:0019679">
    <property type="term" value="P:propionate metabolic process, methylcitrate cycle"/>
    <property type="evidence" value="ECO:0007669"/>
    <property type="project" value="UniProtKB-ARBA"/>
</dbReference>
<gene>
    <name evidence="16" type="ORF">DT076_02675</name>
</gene>
<comment type="pathway">
    <text evidence="2">Carbohydrate metabolism; tricarboxylic acid cycle; isocitrate from oxaloacetate: step 2/2.</text>
</comment>
<dbReference type="GO" id="GO:0003723">
    <property type="term" value="F:RNA binding"/>
    <property type="evidence" value="ECO:0007669"/>
    <property type="project" value="UniProtKB-KW"/>
</dbReference>
<keyword evidence="6" id="KW-0816">Tricarboxylic acid cycle</keyword>
<dbReference type="SUPFAM" id="SSF53732">
    <property type="entry name" value="Aconitase iron-sulfur domain"/>
    <property type="match status" value="1"/>
</dbReference>
<comment type="caution">
    <text evidence="16">The sequence shown here is derived from an EMBL/GenBank/DDBJ whole genome shotgun (WGS) entry which is preliminary data.</text>
</comment>
<dbReference type="GO" id="GO:0046872">
    <property type="term" value="F:metal ion binding"/>
    <property type="evidence" value="ECO:0007669"/>
    <property type="project" value="UniProtKB-KW"/>
</dbReference>
<evidence type="ECO:0000256" key="7">
    <source>
        <dbReference type="ARBA" id="ARBA00022723"/>
    </source>
</evidence>
<dbReference type="FunFam" id="3.20.19.10:FF:000001">
    <property type="entry name" value="Aconitate hydratase"/>
    <property type="match status" value="1"/>
</dbReference>
<comment type="cofactor">
    <cofactor evidence="1">
        <name>[4Fe-4S] cluster</name>
        <dbReference type="ChEBI" id="CHEBI:49883"/>
    </cofactor>
</comment>
<dbReference type="PROSITE" id="PS01244">
    <property type="entry name" value="ACONITASE_2"/>
    <property type="match status" value="1"/>
</dbReference>
<dbReference type="AlphaFoldDB" id="A0A367YZM4"/>
<dbReference type="Gene3D" id="3.30.499.10">
    <property type="entry name" value="Aconitase, domain 3"/>
    <property type="match status" value="2"/>
</dbReference>
<name>A0A367YZM4_9ACTN</name>
<keyword evidence="11" id="KW-0456">Lyase</keyword>
<dbReference type="InterPro" id="IPR000573">
    <property type="entry name" value="AconitaseA/IPMdHydase_ssu_swvl"/>
</dbReference>
<feature type="domain" description="Aconitase/3-isopropylmalate dehydratase large subunit alpha/beta/alpha" evidence="14">
    <location>
        <begin position="492"/>
        <end position="646"/>
    </location>
</feature>
<dbReference type="GO" id="GO:0051536">
    <property type="term" value="F:iron-sulfur cluster binding"/>
    <property type="evidence" value="ECO:0007669"/>
    <property type="project" value="UniProtKB-KW"/>
</dbReference>
<keyword evidence="8" id="KW-0694">RNA-binding</keyword>
<dbReference type="Pfam" id="PF00694">
    <property type="entry name" value="Aconitase_C"/>
    <property type="match status" value="1"/>
</dbReference>
<dbReference type="PRINTS" id="PR00415">
    <property type="entry name" value="ACONITASE"/>
</dbReference>
<dbReference type="Gene3D" id="6.10.190.10">
    <property type="match status" value="1"/>
</dbReference>
<keyword evidence="9" id="KW-0408">Iron</keyword>
<dbReference type="FunFam" id="3.30.499.10:FF:000002">
    <property type="entry name" value="Aconitate hydratase"/>
    <property type="match status" value="1"/>
</dbReference>
<evidence type="ECO:0000256" key="5">
    <source>
        <dbReference type="ARBA" id="ARBA00019378"/>
    </source>
</evidence>
<dbReference type="InterPro" id="IPR018136">
    <property type="entry name" value="Aconitase_4Fe-4S_BS"/>
</dbReference>
<comment type="catalytic activity">
    <reaction evidence="12">
        <text>citrate = D-threo-isocitrate</text>
        <dbReference type="Rhea" id="RHEA:10336"/>
        <dbReference type="ChEBI" id="CHEBI:15562"/>
        <dbReference type="ChEBI" id="CHEBI:16947"/>
        <dbReference type="EC" id="4.2.1.3"/>
    </reaction>
</comment>
<dbReference type="Gene3D" id="3.20.19.10">
    <property type="entry name" value="Aconitase, domain 4"/>
    <property type="match status" value="1"/>
</dbReference>
<dbReference type="NCBIfam" id="NF009520">
    <property type="entry name" value="PRK12881.1"/>
    <property type="match status" value="1"/>
</dbReference>
<dbReference type="SUPFAM" id="SSF52016">
    <property type="entry name" value="LeuD/IlvD-like"/>
    <property type="match status" value="1"/>
</dbReference>
<evidence type="ECO:0000313" key="17">
    <source>
        <dbReference type="Proteomes" id="UP000252770"/>
    </source>
</evidence>
<dbReference type="InterPro" id="IPR006249">
    <property type="entry name" value="Aconitase/IRP2"/>
</dbReference>
<dbReference type="InterPro" id="IPR015931">
    <property type="entry name" value="Acnase/IPM_dHydase_lsu_aba_1/3"/>
</dbReference>
<dbReference type="EMBL" id="QOUI01000001">
    <property type="protein sequence ID" value="RCK71346.1"/>
    <property type="molecule type" value="Genomic_DNA"/>
</dbReference>
<proteinExistence type="inferred from homology"/>
<dbReference type="EC" id="4.2.1.3" evidence="4"/>